<keyword evidence="3" id="KW-0732">Signal</keyword>
<feature type="compositionally biased region" description="Basic and acidic residues" evidence="9">
    <location>
        <begin position="2158"/>
        <end position="2181"/>
    </location>
</feature>
<dbReference type="SUPFAM" id="SSF50044">
    <property type="entry name" value="SH3-domain"/>
    <property type="match status" value="1"/>
</dbReference>
<feature type="region of interest" description="Disordered" evidence="9">
    <location>
        <begin position="1681"/>
        <end position="1716"/>
    </location>
</feature>
<dbReference type="Pfam" id="PF04696">
    <property type="entry name" value="Pinin_SDK_memA"/>
    <property type="match status" value="1"/>
</dbReference>
<feature type="region of interest" description="Disordered" evidence="9">
    <location>
        <begin position="2446"/>
        <end position="2467"/>
    </location>
</feature>
<feature type="compositionally biased region" description="Basic and acidic residues" evidence="9">
    <location>
        <begin position="3060"/>
        <end position="3076"/>
    </location>
</feature>
<name>M7B5B3_CHEMY</name>
<feature type="compositionally biased region" description="Polar residues" evidence="9">
    <location>
        <begin position="3146"/>
        <end position="3168"/>
    </location>
</feature>
<evidence type="ECO:0000256" key="7">
    <source>
        <dbReference type="PROSITE-ProRule" id="PRU00192"/>
    </source>
</evidence>
<dbReference type="GO" id="GO:0006888">
    <property type="term" value="P:endoplasmic reticulum to Golgi vesicle-mediated transport"/>
    <property type="evidence" value="ECO:0007669"/>
    <property type="project" value="TreeGrafter"/>
</dbReference>
<feature type="region of interest" description="Disordered" evidence="9">
    <location>
        <begin position="3060"/>
        <end position="3168"/>
    </location>
</feature>
<dbReference type="PANTHER" id="PTHR23158:SF38">
    <property type="entry name" value="MELANOMA INHIBITORY ACTIVITY PROTEIN 2"/>
    <property type="match status" value="1"/>
</dbReference>
<dbReference type="eggNOG" id="ENOG502SPR1">
    <property type="taxonomic scope" value="Eukaryota"/>
</dbReference>
<feature type="coiled-coil region" evidence="8">
    <location>
        <begin position="2632"/>
        <end position="2730"/>
    </location>
</feature>
<feature type="coiled-coil region" evidence="8">
    <location>
        <begin position="138"/>
        <end position="203"/>
    </location>
</feature>
<feature type="region of interest" description="Disordered" evidence="9">
    <location>
        <begin position="2135"/>
        <end position="2183"/>
    </location>
</feature>
<feature type="domain" description="SH3" evidence="10">
    <location>
        <begin position="493"/>
        <end position="555"/>
    </location>
</feature>
<proteinExistence type="predicted"/>
<feature type="coiled-coil region" evidence="8">
    <location>
        <begin position="2870"/>
        <end position="3017"/>
    </location>
</feature>
<feature type="coiled-coil region" evidence="8">
    <location>
        <begin position="2242"/>
        <end position="2277"/>
    </location>
</feature>
<feature type="region of interest" description="Disordered" evidence="9">
    <location>
        <begin position="1928"/>
        <end position="2013"/>
    </location>
</feature>
<evidence type="ECO:0000259" key="10">
    <source>
        <dbReference type="PROSITE" id="PS50002"/>
    </source>
</evidence>
<feature type="region of interest" description="Disordered" evidence="9">
    <location>
        <begin position="590"/>
        <end position="612"/>
    </location>
</feature>
<dbReference type="Gene3D" id="2.30.30.40">
    <property type="entry name" value="SH3 Domains"/>
    <property type="match status" value="1"/>
</dbReference>
<keyword evidence="4" id="KW-0256">Endoplasmic reticulum</keyword>
<reference evidence="12" key="1">
    <citation type="journal article" date="2013" name="Nat. Genet.">
        <title>The draft genomes of soft-shell turtle and green sea turtle yield insights into the development and evolution of the turtle-specific body plan.</title>
        <authorList>
            <person name="Wang Z."/>
            <person name="Pascual-Anaya J."/>
            <person name="Zadissa A."/>
            <person name="Li W."/>
            <person name="Niimura Y."/>
            <person name="Huang Z."/>
            <person name="Li C."/>
            <person name="White S."/>
            <person name="Xiong Z."/>
            <person name="Fang D."/>
            <person name="Wang B."/>
            <person name="Ming Y."/>
            <person name="Chen Y."/>
            <person name="Zheng Y."/>
            <person name="Kuraku S."/>
            <person name="Pignatelli M."/>
            <person name="Herrero J."/>
            <person name="Beal K."/>
            <person name="Nozawa M."/>
            <person name="Li Q."/>
            <person name="Wang J."/>
            <person name="Zhang H."/>
            <person name="Yu L."/>
            <person name="Shigenobu S."/>
            <person name="Wang J."/>
            <person name="Liu J."/>
            <person name="Flicek P."/>
            <person name="Searle S."/>
            <person name="Wang J."/>
            <person name="Kuratani S."/>
            <person name="Yin Y."/>
            <person name="Aken B."/>
            <person name="Zhang G."/>
            <person name="Irie N."/>
        </authorList>
    </citation>
    <scope>NUCLEOTIDE SEQUENCE [LARGE SCALE GENOMIC DNA]</scope>
</reference>
<dbReference type="EMBL" id="KB548684">
    <property type="protein sequence ID" value="EMP30725.1"/>
    <property type="molecule type" value="Genomic_DNA"/>
</dbReference>
<evidence type="ECO:0000256" key="3">
    <source>
        <dbReference type="ARBA" id="ARBA00022729"/>
    </source>
</evidence>
<feature type="compositionally biased region" description="Basic and acidic residues" evidence="9">
    <location>
        <begin position="2135"/>
        <end position="2145"/>
    </location>
</feature>
<feature type="compositionally biased region" description="Polar residues" evidence="9">
    <location>
        <begin position="1990"/>
        <end position="2013"/>
    </location>
</feature>
<feature type="compositionally biased region" description="Basic and acidic residues" evidence="9">
    <location>
        <begin position="601"/>
        <end position="612"/>
    </location>
</feature>
<evidence type="ECO:0000256" key="2">
    <source>
        <dbReference type="ARBA" id="ARBA00022443"/>
    </source>
</evidence>
<dbReference type="Pfam" id="PF07653">
    <property type="entry name" value="SH3_2"/>
    <property type="match status" value="1"/>
</dbReference>
<feature type="region of interest" description="Disordered" evidence="9">
    <location>
        <begin position="1160"/>
        <end position="1216"/>
    </location>
</feature>
<dbReference type="GO" id="GO:0005789">
    <property type="term" value="C:endoplasmic reticulum membrane"/>
    <property type="evidence" value="ECO:0007669"/>
    <property type="project" value="UniProtKB-SubCell"/>
</dbReference>
<evidence type="ECO:0000256" key="1">
    <source>
        <dbReference type="ARBA" id="ARBA00004389"/>
    </source>
</evidence>
<evidence type="ECO:0000313" key="11">
    <source>
        <dbReference type="EMBL" id="EMP30725.1"/>
    </source>
</evidence>
<dbReference type="InterPro" id="IPR051500">
    <property type="entry name" value="cTAGE_MIA/OTOR"/>
</dbReference>
<dbReference type="InterPro" id="IPR006786">
    <property type="entry name" value="Pinin_SDK_MemA"/>
</dbReference>
<feature type="compositionally biased region" description="Acidic residues" evidence="9">
    <location>
        <begin position="379"/>
        <end position="396"/>
    </location>
</feature>
<feature type="region of interest" description="Disordered" evidence="9">
    <location>
        <begin position="771"/>
        <end position="806"/>
    </location>
</feature>
<sequence>MAVAVRALQEQLEKAKESLKHVDENIRKLTGRDPNDVRRGFSDSGGPPAKQRDLEGATSRLGGERRTRRESRHESDAEDEDVKKPALQSSVVATSKERTRRDLIQDQTMDEKGKQRNRRIFGLLMGTLQKFKQESTVATERQKRRQEIEQKLEVQAEEERKQVENERRELFEERRAKQTELRLLEQKVELAQLQEEWNEHNAKIIKYIRTRTRPHLFYIPGRMCPATQKLIDDSQKKMNAIFENRRNEFAEQINKMEARPRRQSVKEKEQQEVHNEEKKEEQNKEQEEGKVAQQVEEMETGNQNNDVEMEEAGEEKVKIGAGHSDAEREQEEEEEQKHEIEDKVEERGEVKENDRQQDSQREEVMVVREEGESSQPVDNEQDMMEMNEADSVEPLESENSKEVEPEAESEAQPAKELNADSPEKETANKPEIEAEPEEKQEKEPEAQPEPEAEIQPQPESVPLPQPPPLSQSIQDQEPRADQEEIAAVSVKLAAMSRVQGTKDFVGPDCRYLKFKMGEEIIVYSKLSRKREDLWAGSKGKDFGYFPKNAVQTEDVFIVQEVEVPTKETDFLCLDGGEYLLENKDSVLHDHNEESEYPLPYKEPESKMSEGELQKQTTISFQREHGIESVPESDELDRKFKDLHTQKETESNKLFRKNKNGKDDAVLQEAESSHPLKPAPLQSTWTVSGVVGWLGLGSKQDEEAFETVTKSLEENTFRNRKIAITDESDMKELTDEDKPEPSGWFQSRLTDLLNFGRENSVLGLLSKENNPQIHDSFNNAEHSEFEQRNAAAEKSTEEKQKSHNEVSKSSWFNLGLSDVLTFGHAKKENPITKEKQSREMKVATDKNEEIQTLTPQETESQMDRELKKETAKVMISEEQNNKKNNVHEILDSDNKTPTSEELPVNEDNPLNLKSTKNAEESSFTTDVADKDKLIEPYSSEQNPVSETPVMENTEVKEITQESESINGQSGWYEKIYSNFITFNRDTSDNEQGQESVVAHGIQESVTSQLHSFPSSPQSLDSTIAKNSEEEKHDRFEESQSFLSFSHFTNILSFHSVTTKVKEFVQNAQEDLNFSGELTQSENNDEILQGSKETVVKLQANQRVSETVREKGDVAMSQESVLLSPLAVQGNEQSSEKTIQDARLVIYNNTSPLLSVESQLESKISQGQHSQISRYSNPEEPVSEGSERQEFSNIKDNSDVPISKDQQHASSDLKLENTIDSPVQHEYISEDFYSSEQRVLSKEEPIEHKEDRTDKNEEMHTLNLQETETYIERKSQREIAEMMQDEGQNNLKTHKQESVDSEFDTPSSGELPANLDSLLNFKKILNEAESPFTQGISDKTKLTELYSTEQNSAAESQVIENTEVKEITEESESKNDQAGWYENISGNIDFNMDISDDQKEQESVVSQDTRESVVAQLLSSSSLSEDLDTADNSEKDKQNQFEEPQSVFSFSHYKNILSFQCFATKDEHSLQRLRETLSFNDENGQTTNGKEIELKGQTNQKINEQVLEKSDVDIFKESVLFSPLTVQNIEQDSENTVKDTKLVKDSSHLSFTESQLEHRIDPLFTYPKCKEHNSKRNEREEFSNIKEKSEISILEDEQQVSLETKINIRDLPEQHGYFCEDSYSSQQNIIKKGVRQGYLAENFSEDNGHELGIDHIADTKKIQVSDQLSSLDFDESVSKHHVNNEVQAQHITLDSEEERELSDGEYTENSSDKGLRDVSQDSIKDHFSSSNVDDVVLDKIVVNSKDMSHFSQDRIKQPENFSQHVSECGENNLEHSEQMIKNYEQNKPQNEKRANILANQETSSVATSEEIIQSESIILEQDSHTLNYLLYGLQNKGNEVPQSSMPFPQEQIDDEYNKREHISNPSEQHSDNIRISDDSLTVNVLGEQVLQEQIIAPEASADTFSEEELQSQQISMNIPHHKKEPLDIELDDSSSQHEPLISECGTGDNSNSDPGKKYKTQMLHNKRKESSISSDLEVPEPSSSSHHEDMESINTENESEYQKISSYPHSNDNVTPKLQDVAESQKMSEESLVTTKTTAESSPILLNEHEHLFQEQSSVVENSEKKPLALHLESFESTELQTQAPLKNHGGSNPNKPLLHIPHYHDSAHNNIEHVPSQSEQGLETLHLNAVKHRDLNGKRHIDREDALPTENINHIKKLTTSEKAKDSKDKSKKDTDDQKKTDSQNINYKNGVMTAGGVVSIFTKTSHFLGSLFSKNNNGDFRINSEHKSPVLDPNENREDIRINQIKVEFNNVQRREAELKENESEQEKDTIQTAEATNNLNIDNFKMLKDRSEEGQLGIQEKNITSETGTNNKETDKTIIWETGSMSQKTRKEGQRLIEGDTDISNPFIAYQQLYSKLSQEVKQPLKSLCEKNKLLVLEQQFKKVQHDITTFTCEDGFMQKKQVTASVEEEHNLDIDYEKCIKEKMNFLPEVQDLLSAIRTKCEAQNAESDTSDERKLSDKAPKEDHHMHTALYKERNSGQHSKAITIAPVNAQEKMYNSAKNVQLDAKKPLSQIFFLIQNYIPNNEEDWIYQILLHFDCLDVGDFVKSVFSAVATISKKVVTALPEDMRPGPDLYGFPWEIVICAAVVGVFTVLLFLCRSYQSVRSRFYVGREKQLASKVAELIEDKCKVLEKLSLQKKEYEDLESSLKDASLLKESTNTSHIEATCEKLNRSNTALKDEIENLEKELEEEKSKRSEQDDLMAEIQRRMESLENEAKSIQSQVAEAKTTLKVFHINKERLETSVQDAIQENCHLQESEKQLLQEAEGWGERFSELNEQTKIFESSKADMEEALKNKESQVKSLTECLLKMKDWSTAIGEDNTEDNHWDVDITENDDQQKRTIKKLIYAAKLNACLKTVEVERNQVYLKLADEDKAKEELTERIENLQREQVSLQSENAHFESELQKLQQKLKVMTELYQENEMKLHRKLTVEERERLQKEEKLSKVDEKINHAAEELNSYRQRAKDLEEELERTIHSYQSQITSHEKKAHDNWLTARAAERHLNDLRKENAHNRQKLTEMEFRFDLLEKDPHALDVPVRPFGRGSRGAGNPAMYEAANERGELSSDRLSDPHRAPSDTGSLSPPWDRDRRIMLPSSGQPYNDPALPPRRQERLYSNPPNSGRLSGPAELRSYNMQSFDKADGQASPENSLRTEPSGNGTKDYPSFSNFLNVSDQSLASESEAIRSGFAPPPLPPPRAPLLPVDPRGAFIRRGPPFPPPPPIGMYGPREYFPRDFAGLPRPSLARINLMYSFYTCKIIFS</sequence>
<evidence type="ECO:0000313" key="12">
    <source>
        <dbReference type="Proteomes" id="UP000031443"/>
    </source>
</evidence>
<dbReference type="Proteomes" id="UP000031443">
    <property type="component" value="Unassembled WGS sequence"/>
</dbReference>
<evidence type="ECO:0000256" key="4">
    <source>
        <dbReference type="ARBA" id="ARBA00022824"/>
    </source>
</evidence>
<feature type="compositionally biased region" description="Pro residues" evidence="9">
    <location>
        <begin position="459"/>
        <end position="469"/>
    </location>
</feature>
<dbReference type="PROSITE" id="PS50002">
    <property type="entry name" value="SH3"/>
    <property type="match status" value="1"/>
</dbReference>
<evidence type="ECO:0000256" key="8">
    <source>
        <dbReference type="SAM" id="Coils"/>
    </source>
</evidence>
<feature type="region of interest" description="Disordered" evidence="9">
    <location>
        <begin position="1419"/>
        <end position="1441"/>
    </location>
</feature>
<protein>
    <submittedName>
        <fullName evidence="11">Cutaneous T-cell lymphoma-associated antigen 5</fullName>
    </submittedName>
</protein>
<keyword evidence="6" id="KW-0325">Glycoprotein</keyword>
<dbReference type="PANTHER" id="PTHR23158">
    <property type="entry name" value="MELANOMA INHIBITORY ACTIVITY-RELATED"/>
    <property type="match status" value="1"/>
</dbReference>
<feature type="region of interest" description="Disordered" evidence="9">
    <location>
        <begin position="252"/>
        <end position="483"/>
    </location>
</feature>
<dbReference type="STRING" id="8469.M7B5B3"/>
<feature type="coiled-coil region" evidence="8">
    <location>
        <begin position="1764"/>
        <end position="1798"/>
    </location>
</feature>
<dbReference type="InterPro" id="IPR006787">
    <property type="entry name" value="Pinin_SDK_N"/>
</dbReference>
<comment type="subcellular location">
    <subcellularLocation>
        <location evidence="1">Endoplasmic reticulum membrane</location>
        <topology evidence="1">Single-pass membrane protein</topology>
    </subcellularLocation>
</comment>
<keyword evidence="5 8" id="KW-0175">Coiled coil</keyword>
<feature type="region of interest" description="Disordered" evidence="9">
    <location>
        <begin position="826"/>
        <end position="845"/>
    </location>
</feature>
<feature type="compositionally biased region" description="Basic and acidic residues" evidence="9">
    <location>
        <begin position="335"/>
        <end position="371"/>
    </location>
</feature>
<feature type="compositionally biased region" description="Basic and acidic residues" evidence="9">
    <location>
        <begin position="17"/>
        <end position="41"/>
    </location>
</feature>
<feature type="compositionally biased region" description="Basic and acidic residues" evidence="9">
    <location>
        <begin position="878"/>
        <end position="893"/>
    </location>
</feature>
<feature type="compositionally biased region" description="Basic and acidic residues" evidence="9">
    <location>
        <begin position="2453"/>
        <end position="2467"/>
    </location>
</feature>
<dbReference type="InterPro" id="IPR001452">
    <property type="entry name" value="SH3_domain"/>
</dbReference>
<evidence type="ECO:0000256" key="6">
    <source>
        <dbReference type="ARBA" id="ARBA00023180"/>
    </source>
</evidence>
<gene>
    <name evidence="11" type="ORF">UY3_12147</name>
</gene>
<feature type="compositionally biased region" description="Basic and acidic residues" evidence="9">
    <location>
        <begin position="1203"/>
        <end position="1215"/>
    </location>
</feature>
<feature type="compositionally biased region" description="Polar residues" evidence="9">
    <location>
        <begin position="1160"/>
        <end position="1174"/>
    </location>
</feature>
<dbReference type="GO" id="GO:0070971">
    <property type="term" value="C:endoplasmic reticulum exit site"/>
    <property type="evidence" value="ECO:0007669"/>
    <property type="project" value="TreeGrafter"/>
</dbReference>
<dbReference type="InterPro" id="IPR036028">
    <property type="entry name" value="SH3-like_dom_sf"/>
</dbReference>
<dbReference type="GO" id="GO:0009306">
    <property type="term" value="P:protein secretion"/>
    <property type="evidence" value="ECO:0007669"/>
    <property type="project" value="TreeGrafter"/>
</dbReference>
<feature type="compositionally biased region" description="Polar residues" evidence="9">
    <location>
        <begin position="910"/>
        <end position="923"/>
    </location>
</feature>
<organism evidence="11 12">
    <name type="scientific">Chelonia mydas</name>
    <name type="common">Green sea-turtle</name>
    <name type="synonym">Chelonia agassizi</name>
    <dbReference type="NCBI Taxonomy" id="8469"/>
    <lineage>
        <taxon>Eukaryota</taxon>
        <taxon>Metazoa</taxon>
        <taxon>Chordata</taxon>
        <taxon>Craniata</taxon>
        <taxon>Vertebrata</taxon>
        <taxon>Euteleostomi</taxon>
        <taxon>Archelosauria</taxon>
        <taxon>Testudinata</taxon>
        <taxon>Testudines</taxon>
        <taxon>Cryptodira</taxon>
        <taxon>Durocryptodira</taxon>
        <taxon>Americhelydia</taxon>
        <taxon>Chelonioidea</taxon>
        <taxon>Cheloniidae</taxon>
        <taxon>Chelonia</taxon>
    </lineage>
</organism>
<feature type="compositionally biased region" description="Acidic residues" evidence="9">
    <location>
        <begin position="1692"/>
        <end position="1704"/>
    </location>
</feature>
<feature type="compositionally biased region" description="Basic and acidic residues" evidence="9">
    <location>
        <begin position="95"/>
        <end position="114"/>
    </location>
</feature>
<feature type="compositionally biased region" description="Basic and acidic residues" evidence="9">
    <location>
        <begin position="62"/>
        <end position="75"/>
    </location>
</feature>
<feature type="compositionally biased region" description="Basic and acidic residues" evidence="9">
    <location>
        <begin position="793"/>
        <end position="805"/>
    </location>
</feature>
<evidence type="ECO:0000256" key="9">
    <source>
        <dbReference type="SAM" id="MobiDB-lite"/>
    </source>
</evidence>
<dbReference type="GO" id="GO:0035459">
    <property type="term" value="P:vesicle cargo loading"/>
    <property type="evidence" value="ECO:0007669"/>
    <property type="project" value="TreeGrafter"/>
</dbReference>
<keyword evidence="12" id="KW-1185">Reference proteome</keyword>
<feature type="compositionally biased region" description="Basic and acidic residues" evidence="9">
    <location>
        <begin position="417"/>
        <end position="445"/>
    </location>
</feature>
<feature type="region of interest" description="Disordered" evidence="9">
    <location>
        <begin position="17"/>
        <end position="114"/>
    </location>
</feature>
<dbReference type="Pfam" id="PF04697">
    <property type="entry name" value="Pinin_SDK_N"/>
    <property type="match status" value="1"/>
</dbReference>
<feature type="region of interest" description="Disordered" evidence="9">
    <location>
        <begin position="875"/>
        <end position="923"/>
    </location>
</feature>
<accession>M7B5B3</accession>
<keyword evidence="2 7" id="KW-0728">SH3 domain</keyword>
<feature type="compositionally biased region" description="Basic and acidic residues" evidence="9">
    <location>
        <begin position="252"/>
        <end position="290"/>
    </location>
</feature>
<evidence type="ECO:0000256" key="5">
    <source>
        <dbReference type="ARBA" id="ARBA00023054"/>
    </source>
</evidence>